<feature type="region of interest" description="Disordered" evidence="1">
    <location>
        <begin position="591"/>
        <end position="622"/>
    </location>
</feature>
<name>A0ABM6WFH5_9DEIN</name>
<proteinExistence type="predicted"/>
<evidence type="ECO:0000259" key="3">
    <source>
        <dbReference type="Pfam" id="PF22763"/>
    </source>
</evidence>
<feature type="compositionally biased region" description="Polar residues" evidence="1">
    <location>
        <begin position="905"/>
        <end position="915"/>
    </location>
</feature>
<accession>A0ABM6WFH5</accession>
<feature type="region of interest" description="Disordered" evidence="1">
    <location>
        <begin position="905"/>
        <end position="1000"/>
    </location>
</feature>
<evidence type="ECO:0000313" key="5">
    <source>
        <dbReference type="Proteomes" id="UP000263013"/>
    </source>
</evidence>
<gene>
    <name evidence="4" type="ORF">Mtai_v1c04190</name>
</gene>
<dbReference type="Pfam" id="PF22763">
    <property type="entry name" value="NrS1-1_pol-like_HBD"/>
    <property type="match status" value="1"/>
</dbReference>
<evidence type="ECO:0000256" key="1">
    <source>
        <dbReference type="SAM" id="MobiDB-lite"/>
    </source>
</evidence>
<protein>
    <submittedName>
        <fullName evidence="4">Bifunctional DNA primase/polymerase</fullName>
    </submittedName>
</protein>
<dbReference type="RefSeq" id="WP_245453127.1">
    <property type="nucleotide sequence ID" value="NZ_CP021130.1"/>
</dbReference>
<feature type="domain" description="NrS-1 polymerase-like HBD" evidence="3">
    <location>
        <begin position="225"/>
        <end position="283"/>
    </location>
</feature>
<sequence length="1000" mass="109913">MRLASVPSSLRSLNQWVLWRFVERDGKRTKAPYQPSGKPARSNDPTTWTDFESAVKALKAGNFDGLGFVFAKDGGIVGVDLDWKAWAGEGVPLEAQTIVDRLNSYTEWSPSRKGCHVLLRGKLPDGIGNRKQLAPGVDLEVYDHGRFFTVTGWHWTGYPEDLEDRQAELEALLAEIFPRKQETLKGAPQPVALDDTALLERMFSSKHGAKIRRLWDGDTSGYPSQSEADLALTQHLMWWCGNDTGRVDRLFRQSGLYRPKWDEKRFSDGRTYGEGTLEKARASEAAEAPTCPLDGRTGGGLVLGEPRYKIERGQIWAAKPEKRGEQQRVGYYPLSNFCAVIEREIIATDGLEAETLFEVKGYTSTGRSQPVALVRAAEFSALNWVARHWGSEAVVLPGQSNRDHLRAAIQFLSLEGLRRATVYRHLGWAKVGEQWVYLHAGGGIGAEGSAEALEVAPGRVFEGFALPDPPEGEAEREAIPTLWGLREVAPSRVSVPLLLYALAAPLGHSPFSLYLAGPSGSQKTSLALVVQSLWGWHEAPPASWEGTANALEGYAFTAKDALLLVDDYAPQASEQKQKELQAKAARLLRSQGNATGRGRMRADGSLAGDRPPRGSLLVTGEDLPPGHSIRARCLFLELERGEVRLPLLTEAQTQAREGVYARALSGWVRWLARDLEAHRDRLRSQIEALRPRYSSSHARTTDALARLHAVWELYRAYAAAVGADQAALEGEVLEALGHVLQAQGEHQRGSDPVERFGGLLFSALRMGRGHLMPLNWRPGRDIEDYLSDPSHWGWRYRETTSGHPDAHGVWEPLGPQVGWLPDDFETHGLYLDPTPTYTVLARLANESGEPLPTERTLWKRLAERGAIHARVEAGVTRYQARVRVGGELARVIHLAGVYIAKSGNSGNNEHNTVQDGINPVPTNPGVPTQEWEQKPPSGAASEVFPLASGNSGKSGNSLNHVQDGTKHTVPTVPTPGDIRGSRATQAADEEEGGDWEVKLL</sequence>
<dbReference type="InterPro" id="IPR009270">
    <property type="entry name" value="DUF927"/>
</dbReference>
<evidence type="ECO:0000313" key="4">
    <source>
        <dbReference type="EMBL" id="AWR85667.1"/>
    </source>
</evidence>
<dbReference type="Pfam" id="PF06048">
    <property type="entry name" value="DUF927"/>
    <property type="match status" value="1"/>
</dbReference>
<organism evidence="4 5">
    <name type="scientific">Meiothermus taiwanensis WR-220</name>
    <dbReference type="NCBI Taxonomy" id="1339250"/>
    <lineage>
        <taxon>Bacteria</taxon>
        <taxon>Thermotogati</taxon>
        <taxon>Deinococcota</taxon>
        <taxon>Deinococci</taxon>
        <taxon>Thermales</taxon>
        <taxon>Thermaceae</taxon>
        <taxon>Meiothermus</taxon>
    </lineage>
</organism>
<dbReference type="EMBL" id="CP021130">
    <property type="protein sequence ID" value="AWR85667.1"/>
    <property type="molecule type" value="Genomic_DNA"/>
</dbReference>
<dbReference type="InterPro" id="IPR054468">
    <property type="entry name" value="NrSPol-like_HBD"/>
</dbReference>
<dbReference type="Proteomes" id="UP000263013">
    <property type="component" value="Chromosome"/>
</dbReference>
<feature type="domain" description="DUF927" evidence="2">
    <location>
        <begin position="502"/>
        <end position="603"/>
    </location>
</feature>
<feature type="compositionally biased region" description="Low complexity" evidence="1">
    <location>
        <begin position="948"/>
        <end position="959"/>
    </location>
</feature>
<keyword evidence="5" id="KW-1185">Reference proteome</keyword>
<evidence type="ECO:0000259" key="2">
    <source>
        <dbReference type="Pfam" id="PF06048"/>
    </source>
</evidence>
<reference evidence="4 5" key="1">
    <citation type="submission" date="2017-05" db="EMBL/GenBank/DDBJ databases">
        <title>Complete genome sequence of Meiothermus taiwanensis WR-220.</title>
        <authorList>
            <person name="Wu W.-L."/>
            <person name="Lo W.-S."/>
            <person name="Kuo C.-H."/>
            <person name="Wu S.-H."/>
        </authorList>
    </citation>
    <scope>NUCLEOTIDE SEQUENCE [LARGE SCALE GENOMIC DNA]</scope>
    <source>
        <strain evidence="4 5">WR-220</strain>
    </source>
</reference>